<sequence>MFLSLSAILFHFSKALNFFREVPCLSVTAVFLTICALIAMVIAFVSGITAVLPTSGGLFFAILCIGFGFGISVIGIMVKVTIDEREEQKLRTNPIADFQKWFSKLT</sequence>
<accession>A0ACC0XEV8</accession>
<protein>
    <submittedName>
        <fullName evidence="1">Uncharacterized protein</fullName>
    </submittedName>
</protein>
<comment type="caution">
    <text evidence="1">The sequence shown here is derived from an EMBL/GenBank/DDBJ whole genome shotgun (WGS) entry which is preliminary data.</text>
</comment>
<name>A0ACC0XEV8_9ROSI</name>
<reference evidence="2" key="1">
    <citation type="journal article" date="2023" name="G3 (Bethesda)">
        <title>Genome assembly and association tests identify interacting loci associated with vigor, precocity, and sex in interspecific pistachio rootstocks.</title>
        <authorList>
            <person name="Palmer W."/>
            <person name="Jacygrad E."/>
            <person name="Sagayaradj S."/>
            <person name="Cavanaugh K."/>
            <person name="Han R."/>
            <person name="Bertier L."/>
            <person name="Beede B."/>
            <person name="Kafkas S."/>
            <person name="Golino D."/>
            <person name="Preece J."/>
            <person name="Michelmore R."/>
        </authorList>
    </citation>
    <scope>NUCLEOTIDE SEQUENCE [LARGE SCALE GENOMIC DNA]</scope>
</reference>
<proteinExistence type="predicted"/>
<dbReference type="Proteomes" id="UP001163603">
    <property type="component" value="Chromosome 13"/>
</dbReference>
<gene>
    <name evidence="1" type="ORF">Pint_21264</name>
</gene>
<organism evidence="1 2">
    <name type="scientific">Pistacia integerrima</name>
    <dbReference type="NCBI Taxonomy" id="434235"/>
    <lineage>
        <taxon>Eukaryota</taxon>
        <taxon>Viridiplantae</taxon>
        <taxon>Streptophyta</taxon>
        <taxon>Embryophyta</taxon>
        <taxon>Tracheophyta</taxon>
        <taxon>Spermatophyta</taxon>
        <taxon>Magnoliopsida</taxon>
        <taxon>eudicotyledons</taxon>
        <taxon>Gunneridae</taxon>
        <taxon>Pentapetalae</taxon>
        <taxon>rosids</taxon>
        <taxon>malvids</taxon>
        <taxon>Sapindales</taxon>
        <taxon>Anacardiaceae</taxon>
        <taxon>Pistacia</taxon>
    </lineage>
</organism>
<evidence type="ECO:0000313" key="1">
    <source>
        <dbReference type="EMBL" id="KAJ0014571.1"/>
    </source>
</evidence>
<dbReference type="EMBL" id="CM047748">
    <property type="protein sequence ID" value="KAJ0014571.1"/>
    <property type="molecule type" value="Genomic_DNA"/>
</dbReference>
<evidence type="ECO:0000313" key="2">
    <source>
        <dbReference type="Proteomes" id="UP001163603"/>
    </source>
</evidence>
<keyword evidence="2" id="KW-1185">Reference proteome</keyword>